<evidence type="ECO:0000313" key="1">
    <source>
        <dbReference type="EMBL" id="MBW4564641.1"/>
    </source>
</evidence>
<reference evidence="1" key="1">
    <citation type="submission" date="2021-05" db="EMBL/GenBank/DDBJ databases">
        <authorList>
            <person name="Pietrasiak N."/>
            <person name="Ward R."/>
            <person name="Stajich J.E."/>
            <person name="Kurbessoian T."/>
        </authorList>
    </citation>
    <scope>NUCLEOTIDE SEQUENCE</scope>
    <source>
        <strain evidence="1">JT2-VF2</strain>
    </source>
</reference>
<sequence length="45" mass="5196">MKALSVRQPWAYAIIYAHKDIENRGWPIHALCRQEQCDASEMAGH</sequence>
<dbReference type="Gene3D" id="2.30.130.30">
    <property type="entry name" value="Hypothetical protein"/>
    <property type="match status" value="1"/>
</dbReference>
<comment type="caution">
    <text evidence="1">The sequence shown here is derived from an EMBL/GenBank/DDBJ whole genome shotgun (WGS) entry which is preliminary data.</text>
</comment>
<evidence type="ECO:0000313" key="2">
    <source>
        <dbReference type="Proteomes" id="UP000715781"/>
    </source>
</evidence>
<dbReference type="EMBL" id="JAHHHN010000024">
    <property type="protein sequence ID" value="MBW4564641.1"/>
    <property type="molecule type" value="Genomic_DNA"/>
</dbReference>
<accession>A0A951Q3L2</accession>
<dbReference type="SUPFAM" id="SSF88697">
    <property type="entry name" value="PUA domain-like"/>
    <property type="match status" value="1"/>
</dbReference>
<reference evidence="1" key="2">
    <citation type="journal article" date="2022" name="Microbiol. Resour. Announc.">
        <title>Metagenome Sequencing to Explore Phylogenomics of Terrestrial Cyanobacteria.</title>
        <authorList>
            <person name="Ward R.D."/>
            <person name="Stajich J.E."/>
            <person name="Johansen J.R."/>
            <person name="Huntemann M."/>
            <person name="Clum A."/>
            <person name="Foster B."/>
            <person name="Foster B."/>
            <person name="Roux S."/>
            <person name="Palaniappan K."/>
            <person name="Varghese N."/>
            <person name="Mukherjee S."/>
            <person name="Reddy T.B.K."/>
            <person name="Daum C."/>
            <person name="Copeland A."/>
            <person name="Chen I.A."/>
            <person name="Ivanova N.N."/>
            <person name="Kyrpides N.C."/>
            <person name="Shapiro N."/>
            <person name="Eloe-Fadrosh E.A."/>
            <person name="Pietrasiak N."/>
        </authorList>
    </citation>
    <scope>NUCLEOTIDE SEQUENCE</scope>
    <source>
        <strain evidence="1">JT2-VF2</strain>
    </source>
</reference>
<name>A0A951Q3L2_9NOST</name>
<dbReference type="InterPro" id="IPR015947">
    <property type="entry name" value="PUA-like_sf"/>
</dbReference>
<proteinExistence type="predicted"/>
<organism evidence="1 2">
    <name type="scientific">Mojavia pulchra JT2-VF2</name>
    <dbReference type="NCBI Taxonomy" id="287848"/>
    <lineage>
        <taxon>Bacteria</taxon>
        <taxon>Bacillati</taxon>
        <taxon>Cyanobacteriota</taxon>
        <taxon>Cyanophyceae</taxon>
        <taxon>Nostocales</taxon>
        <taxon>Nostocaceae</taxon>
    </lineage>
</organism>
<protein>
    <submittedName>
        <fullName evidence="1">Uncharacterized protein</fullName>
    </submittedName>
</protein>
<dbReference type="Proteomes" id="UP000715781">
    <property type="component" value="Unassembled WGS sequence"/>
</dbReference>
<dbReference type="AlphaFoldDB" id="A0A951Q3L2"/>
<gene>
    <name evidence="1" type="ORF">KME32_26650</name>
</gene>